<dbReference type="EMBL" id="FO203522">
    <property type="protein sequence ID" value="CCO25032.1"/>
    <property type="molecule type" value="Genomic_DNA"/>
</dbReference>
<dbReference type="RefSeq" id="WP_015337630.1">
    <property type="nucleotide sequence ID" value="NC_020055.1"/>
</dbReference>
<gene>
    <name evidence="1" type="ORF">DESAM_22765</name>
</gene>
<keyword evidence="2" id="KW-1185">Reference proteome</keyword>
<reference evidence="1 2" key="1">
    <citation type="submission" date="2012-10" db="EMBL/GenBank/DDBJ databases">
        <authorList>
            <person name="Genoscope - CEA"/>
        </authorList>
    </citation>
    <scope>NUCLEOTIDE SEQUENCE [LARGE SCALE GENOMIC DNA]</scope>
    <source>
        <strain evidence="2">AM13 / DSM 14728</strain>
    </source>
</reference>
<dbReference type="PATRIC" id="fig|1121451.3.peg.2976"/>
<name>L0RFN3_9BACT</name>
<dbReference type="STRING" id="1121451.DESAM_22765"/>
<sequence>MKIVAGVDALDLPVLFRTAKRRIILHAAIYGPFARSEAHCEALAEALSNPVFKQLDIIALQPDKQSGWAELFLQVLRPGVFKENIEQELRESQDFLNDLAVKHPVKVNIHYLQEQPFQPIVIVDDIICFGQYAYADVPAPVGFWAMVEADVGKLLEWAEEGGAPQDATAVELAAYRLVSECARWGKSSFKSA</sequence>
<evidence type="ECO:0000313" key="2">
    <source>
        <dbReference type="Proteomes" id="UP000010808"/>
    </source>
</evidence>
<dbReference type="KEGG" id="dhy:DESAM_22765"/>
<evidence type="ECO:0000313" key="1">
    <source>
        <dbReference type="EMBL" id="CCO25032.1"/>
    </source>
</evidence>
<proteinExistence type="predicted"/>
<dbReference type="eggNOG" id="ENOG5033W9T">
    <property type="taxonomic scope" value="Bacteria"/>
</dbReference>
<organism evidence="1 2">
    <name type="scientific">Maridesulfovibrio hydrothermalis AM13 = DSM 14728</name>
    <dbReference type="NCBI Taxonomy" id="1121451"/>
    <lineage>
        <taxon>Bacteria</taxon>
        <taxon>Pseudomonadati</taxon>
        <taxon>Thermodesulfobacteriota</taxon>
        <taxon>Desulfovibrionia</taxon>
        <taxon>Desulfovibrionales</taxon>
        <taxon>Desulfovibrionaceae</taxon>
        <taxon>Maridesulfovibrio</taxon>
    </lineage>
</organism>
<dbReference type="AlphaFoldDB" id="L0RFN3"/>
<accession>L0RFN3</accession>
<protein>
    <submittedName>
        <fullName evidence="1">Uncharacterized protein</fullName>
    </submittedName>
</protein>
<dbReference type="HOGENOM" id="CLU_116287_0_0_7"/>
<dbReference type="Proteomes" id="UP000010808">
    <property type="component" value="Chromosome"/>
</dbReference>
<dbReference type="OrthoDB" id="5453478at2"/>